<dbReference type="STRING" id="4432.A0A1U8A016"/>
<protein>
    <submittedName>
        <fullName evidence="6">Acylpyruvase FAHD1, mitochondrial</fullName>
    </submittedName>
</protein>
<dbReference type="GO" id="GO:0046872">
    <property type="term" value="F:metal ion binding"/>
    <property type="evidence" value="ECO:0007669"/>
    <property type="project" value="UniProtKB-KW"/>
</dbReference>
<dbReference type="FunFam" id="3.90.850.10:FF:000003">
    <property type="entry name" value="Fumarylacetoacetate hydrolase domain-containing 1"/>
    <property type="match status" value="1"/>
</dbReference>
<dbReference type="GO" id="GO:0050163">
    <property type="term" value="F:oxaloacetate tautomerase activity"/>
    <property type="evidence" value="ECO:0007669"/>
    <property type="project" value="UniProtKB-ARBA"/>
</dbReference>
<evidence type="ECO:0000256" key="3">
    <source>
        <dbReference type="ARBA" id="ARBA00056302"/>
    </source>
</evidence>
<keyword evidence="2" id="KW-0479">Metal-binding</keyword>
<dbReference type="Proteomes" id="UP000189703">
    <property type="component" value="Unplaced"/>
</dbReference>
<dbReference type="GeneID" id="104598901"/>
<evidence type="ECO:0000256" key="1">
    <source>
        <dbReference type="ARBA" id="ARBA00010211"/>
    </source>
</evidence>
<dbReference type="RefSeq" id="XP_010259485.1">
    <property type="nucleotide sequence ID" value="XM_010261183.1"/>
</dbReference>
<dbReference type="Gene3D" id="3.90.850.10">
    <property type="entry name" value="Fumarylacetoacetase-like, C-terminal domain"/>
    <property type="match status" value="1"/>
</dbReference>
<gene>
    <name evidence="6" type="primary">LOC104598901</name>
</gene>
<organism evidence="5 6">
    <name type="scientific">Nelumbo nucifera</name>
    <name type="common">Sacred lotus</name>
    <dbReference type="NCBI Taxonomy" id="4432"/>
    <lineage>
        <taxon>Eukaryota</taxon>
        <taxon>Viridiplantae</taxon>
        <taxon>Streptophyta</taxon>
        <taxon>Embryophyta</taxon>
        <taxon>Tracheophyta</taxon>
        <taxon>Spermatophyta</taxon>
        <taxon>Magnoliopsida</taxon>
        <taxon>Proteales</taxon>
        <taxon>Nelumbonaceae</taxon>
        <taxon>Nelumbo</taxon>
    </lineage>
</organism>
<evidence type="ECO:0000313" key="6">
    <source>
        <dbReference type="RefSeq" id="XP_010259485.1"/>
    </source>
</evidence>
<accession>A0A1U8A016</accession>
<reference evidence="6" key="1">
    <citation type="submission" date="2025-08" db="UniProtKB">
        <authorList>
            <consortium name="RefSeq"/>
        </authorList>
    </citation>
    <scope>IDENTIFICATION</scope>
</reference>
<dbReference type="OMA" id="NCRKVIC"/>
<evidence type="ECO:0000256" key="2">
    <source>
        <dbReference type="ARBA" id="ARBA00022723"/>
    </source>
</evidence>
<dbReference type="GO" id="GO:0005739">
    <property type="term" value="C:mitochondrion"/>
    <property type="evidence" value="ECO:0000318"/>
    <property type="project" value="GO_Central"/>
</dbReference>
<dbReference type="PANTHER" id="PTHR11820">
    <property type="entry name" value="ACYLPYRUVASE"/>
    <property type="match status" value="1"/>
</dbReference>
<dbReference type="InterPro" id="IPR011234">
    <property type="entry name" value="Fumarylacetoacetase-like_C"/>
</dbReference>
<sequence length="242" mass="25795">MISCPPSPCGRFGTVSMATPSSAYQKLLSMGTKIVAVGRNYVAHAKELGNAVPKEPVLFLKPTSSYLQNGGTIEIPHPLVSLDHEVELAVVIGQKARDVSEATAMDYVGGYALGLDMTAREIQSSAKSAGLPWTVAKGQDTFTPISSVLPKSMVPNPDNLELWLKVDGEIRQKGCTKDMMFKIPFLISHISSIMTLLEGDVILTGTPEGVGPVKAGQKITAGITGLVDVQFDVKKRQKPGNC</sequence>
<keyword evidence="5" id="KW-1185">Reference proteome</keyword>
<dbReference type="InParanoid" id="A0A1U8A016"/>
<dbReference type="SUPFAM" id="SSF56529">
    <property type="entry name" value="FAH"/>
    <property type="match status" value="1"/>
</dbReference>
<dbReference type="Pfam" id="PF01557">
    <property type="entry name" value="FAA_hydrolase"/>
    <property type="match status" value="1"/>
</dbReference>
<dbReference type="PANTHER" id="PTHR11820:SF7">
    <property type="entry name" value="ACYLPYRUVASE FAHD1, MITOCHONDRIAL"/>
    <property type="match status" value="1"/>
</dbReference>
<proteinExistence type="inferred from homology"/>
<evidence type="ECO:0000259" key="4">
    <source>
        <dbReference type="Pfam" id="PF01557"/>
    </source>
</evidence>
<dbReference type="AlphaFoldDB" id="A0A1U8A016"/>
<feature type="domain" description="Fumarylacetoacetase-like C-terminal" evidence="4">
    <location>
        <begin position="33"/>
        <end position="233"/>
    </location>
</feature>
<dbReference type="OrthoDB" id="411064at2759"/>
<comment type="function">
    <text evidence="3">Tautomerase that converts enol-oxaloacetate, a strong inhibitor of succinate dehydrogenase, to the physiological keto form of oxaloacetate.</text>
</comment>
<name>A0A1U8A016_NELNU</name>
<dbReference type="GO" id="GO:0006107">
    <property type="term" value="P:oxaloacetate metabolic process"/>
    <property type="evidence" value="ECO:0007669"/>
    <property type="project" value="UniProtKB-ARBA"/>
</dbReference>
<evidence type="ECO:0000313" key="5">
    <source>
        <dbReference type="Proteomes" id="UP000189703"/>
    </source>
</evidence>
<dbReference type="InterPro" id="IPR036663">
    <property type="entry name" value="Fumarylacetoacetase_C_sf"/>
</dbReference>
<dbReference type="eggNOG" id="KOG1535">
    <property type="taxonomic scope" value="Eukaryota"/>
</dbReference>
<dbReference type="FunCoup" id="A0A1U8A016">
    <property type="interactions" value="2369"/>
</dbReference>
<comment type="similarity">
    <text evidence="1">Belongs to the FAH family.</text>
</comment>
<dbReference type="KEGG" id="nnu:104598901"/>
<dbReference type="GO" id="GO:0018773">
    <property type="term" value="F:acetylpyruvate hydrolase activity"/>
    <property type="evidence" value="ECO:0000318"/>
    <property type="project" value="GO_Central"/>
</dbReference>